<dbReference type="EMBL" id="GDID01001465">
    <property type="protein sequence ID" value="JAP95141.1"/>
    <property type="molecule type" value="Transcribed_RNA"/>
</dbReference>
<dbReference type="GO" id="GO:0032259">
    <property type="term" value="P:methylation"/>
    <property type="evidence" value="ECO:0007669"/>
    <property type="project" value="UniProtKB-KW"/>
</dbReference>
<dbReference type="InterPro" id="IPR029063">
    <property type="entry name" value="SAM-dependent_MTases_sf"/>
</dbReference>
<comment type="function">
    <text evidence="8">Probable methyltransferase required to silence rDNA.</text>
</comment>
<keyword evidence="4 8" id="KW-0489">Methyltransferase</keyword>
<protein>
    <recommendedName>
        <fullName evidence="8">Ribosomal RNA-processing protein 8</fullName>
        <ecNumber evidence="8">2.1.1.-</ecNumber>
    </recommendedName>
</protein>
<evidence type="ECO:0000256" key="1">
    <source>
        <dbReference type="ARBA" id="ARBA00004604"/>
    </source>
</evidence>
<keyword evidence="6 8" id="KW-0949">S-adenosyl-L-methionine</keyword>
<dbReference type="FunFam" id="1.10.10.2150:FF:000001">
    <property type="entry name" value="Ribosomal RNA-processing protein 8"/>
    <property type="match status" value="1"/>
</dbReference>
<dbReference type="CDD" id="cd02440">
    <property type="entry name" value="AdoMet_MTases"/>
    <property type="match status" value="1"/>
</dbReference>
<dbReference type="GO" id="GO:0005730">
    <property type="term" value="C:nucleolus"/>
    <property type="evidence" value="ECO:0007669"/>
    <property type="project" value="UniProtKB-SubCell"/>
</dbReference>
<dbReference type="EC" id="2.1.1.-" evidence="8"/>
<reference evidence="9" key="1">
    <citation type="submission" date="2015-07" db="EMBL/GenBank/DDBJ databases">
        <title>Adaptation to a free-living lifestyle via gene acquisitions in the diplomonad Trepomonas sp. PC1.</title>
        <authorList>
            <person name="Xu F."/>
            <person name="Jerlstrom-Hultqvist J."/>
            <person name="Kolisko M."/>
            <person name="Simpson A.G.B."/>
            <person name="Roger A.J."/>
            <person name="Svard S.G."/>
            <person name="Andersson J.O."/>
        </authorList>
    </citation>
    <scope>NUCLEOTIDE SEQUENCE</scope>
    <source>
        <strain evidence="9">PC1</strain>
    </source>
</reference>
<dbReference type="InterPro" id="IPR042036">
    <property type="entry name" value="RRP8_N"/>
</dbReference>
<dbReference type="PANTHER" id="PTHR12787">
    <property type="entry name" value="RIBOSOMAL RNA-PROCESSING PROTEIN 8"/>
    <property type="match status" value="1"/>
</dbReference>
<evidence type="ECO:0000256" key="7">
    <source>
        <dbReference type="ARBA" id="ARBA00023242"/>
    </source>
</evidence>
<accession>A0A146KIC3</accession>
<comment type="subcellular location">
    <subcellularLocation>
        <location evidence="1 8">Nucleus</location>
        <location evidence="1 8">Nucleolus</location>
    </subcellularLocation>
</comment>
<evidence type="ECO:0000256" key="5">
    <source>
        <dbReference type="ARBA" id="ARBA00022679"/>
    </source>
</evidence>
<evidence type="ECO:0000256" key="8">
    <source>
        <dbReference type="RuleBase" id="RU365074"/>
    </source>
</evidence>
<dbReference type="GO" id="GO:0008168">
    <property type="term" value="F:methyltransferase activity"/>
    <property type="evidence" value="ECO:0007669"/>
    <property type="project" value="UniProtKB-KW"/>
</dbReference>
<dbReference type="InterPro" id="IPR007823">
    <property type="entry name" value="RRP8"/>
</dbReference>
<dbReference type="AlphaFoldDB" id="A0A146KIC3"/>
<dbReference type="Gene3D" id="3.40.50.150">
    <property type="entry name" value="Vaccinia Virus protein VP39"/>
    <property type="match status" value="1"/>
</dbReference>
<dbReference type="GO" id="GO:0006364">
    <property type="term" value="P:rRNA processing"/>
    <property type="evidence" value="ECO:0007669"/>
    <property type="project" value="UniProtKB-UniRule"/>
</dbReference>
<organism evidence="9">
    <name type="scientific">Trepomonas sp. PC1</name>
    <dbReference type="NCBI Taxonomy" id="1076344"/>
    <lineage>
        <taxon>Eukaryota</taxon>
        <taxon>Metamonada</taxon>
        <taxon>Diplomonadida</taxon>
        <taxon>Hexamitidae</taxon>
        <taxon>Hexamitinae</taxon>
        <taxon>Trepomonas</taxon>
    </lineage>
</organism>
<proteinExistence type="inferred from homology"/>
<dbReference type="PANTHER" id="PTHR12787:SF0">
    <property type="entry name" value="RIBOSOMAL RNA-PROCESSING PROTEIN 8"/>
    <property type="match status" value="1"/>
</dbReference>
<dbReference type="Pfam" id="PF05148">
    <property type="entry name" value="Methyltransf_8"/>
    <property type="match status" value="1"/>
</dbReference>
<evidence type="ECO:0000313" key="9">
    <source>
        <dbReference type="EMBL" id="JAP95141.1"/>
    </source>
</evidence>
<evidence type="ECO:0000256" key="6">
    <source>
        <dbReference type="ARBA" id="ARBA00022691"/>
    </source>
</evidence>
<comment type="similarity">
    <text evidence="2 8">Belongs to the methyltransferase superfamily. RRP8 family.</text>
</comment>
<dbReference type="Gene3D" id="1.10.10.2150">
    <property type="entry name" value="Ribosomal RNA-processing protein 8, N-terminal domain"/>
    <property type="match status" value="1"/>
</dbReference>
<keyword evidence="7 8" id="KW-0539">Nucleus</keyword>
<keyword evidence="3 8" id="KW-0698">rRNA processing</keyword>
<evidence type="ECO:0000256" key="4">
    <source>
        <dbReference type="ARBA" id="ARBA00022603"/>
    </source>
</evidence>
<name>A0A146KIC3_9EUKA</name>
<gene>
    <name evidence="9" type="ORF">TPC1_11962</name>
</gene>
<keyword evidence="5 8" id="KW-0808">Transferase</keyword>
<evidence type="ECO:0000256" key="2">
    <source>
        <dbReference type="ARBA" id="ARBA00006301"/>
    </source>
</evidence>
<dbReference type="SUPFAM" id="SSF53335">
    <property type="entry name" value="S-adenosyl-L-methionine-dependent methyltransferases"/>
    <property type="match status" value="1"/>
</dbReference>
<sequence length="221" mass="25529">MPPVKNHAKTKQNMNSSIFRLLNEELYTKSSGFSAQKFKESPELFKIYHDGYKQQLDQWPIKPFDIASKFVQQFKNNEKIGDIGCGTAQLAQKFKQCNIESFDIGCTDDIKELVRIANMTNLPVADEYFDALVYSLSIMPTDQYKVLNEAHRILKMNGTMLIIEVISRVKNVDEFAKKVEKYGFKCTIKEENKFFFSCEFQKIEKGEGTGGLLDPCIYKRR</sequence>
<evidence type="ECO:0000256" key="3">
    <source>
        <dbReference type="ARBA" id="ARBA00022552"/>
    </source>
</evidence>